<dbReference type="SUPFAM" id="SSF52540">
    <property type="entry name" value="P-loop containing nucleoside triphosphate hydrolases"/>
    <property type="match status" value="1"/>
</dbReference>
<evidence type="ECO:0000259" key="7">
    <source>
        <dbReference type="PROSITE" id="PS51198"/>
    </source>
</evidence>
<dbReference type="PANTHER" id="PTHR11070:SF2">
    <property type="entry name" value="ATP-DEPENDENT DNA HELICASE SRS2"/>
    <property type="match status" value="1"/>
</dbReference>
<evidence type="ECO:0000313" key="10">
    <source>
        <dbReference type="Proteomes" id="UP000198919"/>
    </source>
</evidence>
<keyword evidence="3 6" id="KW-0347">Helicase</keyword>
<proteinExistence type="predicted"/>
<gene>
    <name evidence="9" type="ORF">SAMN05421680_12048</name>
    <name evidence="8" type="ORF">Xmau_03184</name>
</gene>
<dbReference type="GO" id="GO:0043138">
    <property type="term" value="F:3'-5' DNA helicase activity"/>
    <property type="evidence" value="ECO:0007669"/>
    <property type="project" value="TreeGrafter"/>
</dbReference>
<reference evidence="9" key="1">
    <citation type="submission" date="2016-10" db="EMBL/GenBank/DDBJ databases">
        <authorList>
            <person name="de Groot N.N."/>
        </authorList>
    </citation>
    <scope>NUCLEOTIDE SEQUENCE [LARGE SCALE GENOMIC DNA]</scope>
    <source>
        <strain evidence="9">DSM 17908</strain>
    </source>
</reference>
<dbReference type="PANTHER" id="PTHR11070">
    <property type="entry name" value="UVRD / RECB / PCRA DNA HELICASE FAMILY MEMBER"/>
    <property type="match status" value="1"/>
</dbReference>
<evidence type="ECO:0000256" key="1">
    <source>
        <dbReference type="ARBA" id="ARBA00022741"/>
    </source>
</evidence>
<accession>A0A1I3VEI6</accession>
<dbReference type="GO" id="GO:0004527">
    <property type="term" value="F:exonuclease activity"/>
    <property type="evidence" value="ECO:0007669"/>
    <property type="project" value="UniProtKB-KW"/>
</dbReference>
<dbReference type="AlphaFoldDB" id="A0A1I3VEI6"/>
<dbReference type="STRING" id="351675.SAMN05421680_12048"/>
<dbReference type="GO" id="GO:0003677">
    <property type="term" value="F:DNA binding"/>
    <property type="evidence" value="ECO:0007669"/>
    <property type="project" value="InterPro"/>
</dbReference>
<dbReference type="EMBL" id="NITY01000013">
    <property type="protein sequence ID" value="PHM39015.1"/>
    <property type="molecule type" value="Genomic_DNA"/>
</dbReference>
<reference evidence="10" key="2">
    <citation type="submission" date="2016-10" db="EMBL/GenBank/DDBJ databases">
        <authorList>
            <person name="Varghese N."/>
            <person name="Submissions S."/>
        </authorList>
    </citation>
    <scope>NUCLEOTIDE SEQUENCE [LARGE SCALE GENOMIC DNA]</scope>
    <source>
        <strain evidence="10">DSM 17908</strain>
    </source>
</reference>
<evidence type="ECO:0000313" key="8">
    <source>
        <dbReference type="EMBL" id="PHM39015.1"/>
    </source>
</evidence>
<evidence type="ECO:0000256" key="4">
    <source>
        <dbReference type="ARBA" id="ARBA00022840"/>
    </source>
</evidence>
<dbReference type="Proteomes" id="UP000198919">
    <property type="component" value="Unassembled WGS sequence"/>
</dbReference>
<keyword evidence="4 6" id="KW-0067">ATP-binding</keyword>
<evidence type="ECO:0000256" key="6">
    <source>
        <dbReference type="PROSITE-ProRule" id="PRU00560"/>
    </source>
</evidence>
<keyword evidence="8" id="KW-0540">Nuclease</keyword>
<dbReference type="GO" id="GO:0005524">
    <property type="term" value="F:ATP binding"/>
    <property type="evidence" value="ECO:0007669"/>
    <property type="project" value="UniProtKB-UniRule"/>
</dbReference>
<keyword evidence="1 6" id="KW-0547">Nucleotide-binding</keyword>
<dbReference type="GO" id="GO:0000725">
    <property type="term" value="P:recombinational repair"/>
    <property type="evidence" value="ECO:0007669"/>
    <property type="project" value="TreeGrafter"/>
</dbReference>
<dbReference type="InterPro" id="IPR000212">
    <property type="entry name" value="DNA_helicase_UvrD/REP"/>
</dbReference>
<dbReference type="Pfam" id="PF13245">
    <property type="entry name" value="AAA_19"/>
    <property type="match status" value="1"/>
</dbReference>
<dbReference type="EMBL" id="FORG01000020">
    <property type="protein sequence ID" value="SFJ93419.1"/>
    <property type="molecule type" value="Genomic_DNA"/>
</dbReference>
<evidence type="ECO:0000313" key="9">
    <source>
        <dbReference type="EMBL" id="SFJ93419.1"/>
    </source>
</evidence>
<dbReference type="InterPro" id="IPR027417">
    <property type="entry name" value="P-loop_NTPase"/>
</dbReference>
<evidence type="ECO:0000256" key="5">
    <source>
        <dbReference type="ARBA" id="ARBA00034923"/>
    </source>
</evidence>
<organism evidence="9 10">
    <name type="scientific">Xenorhabdus mauleonii</name>
    <dbReference type="NCBI Taxonomy" id="351675"/>
    <lineage>
        <taxon>Bacteria</taxon>
        <taxon>Pseudomonadati</taxon>
        <taxon>Pseudomonadota</taxon>
        <taxon>Gammaproteobacteria</taxon>
        <taxon>Enterobacterales</taxon>
        <taxon>Morganellaceae</taxon>
        <taxon>Xenorhabdus</taxon>
    </lineage>
</organism>
<name>A0A1I3VEI6_9GAMM</name>
<evidence type="ECO:0000256" key="3">
    <source>
        <dbReference type="ARBA" id="ARBA00022806"/>
    </source>
</evidence>
<sequence>MIEIQIAGAGAGKTFGLAQKIAEHYDPKCHKNIFAITYTNDASKNISDAIIKQLGFLPDNIKVQTVHTFLLNEIIYPYSPFVLNETYTTSSRCQLSFADTKGKHKTRVTKSFILKKLKNKGIMHVEEVYSAAWRIVDESHSIHCSKSKKAKVHRVLEILGFCIDKIFLDEAQDLDQTALKLFKEIGEKSVDIYMVGDPKQAIKYPESFKEFLKNNESNKLITYHPNISTSRRVPQNILNISNRFCPENQKQRSLSKTTGKLKYIVSTTPNYEDFLKKHIQSGSLVSIYQKTGNYSTKSINSKPEFDLDIEELLIEHNKNIDHELLIGTAKTWLAKIVPTQSPSASVTQFLEEFHIPYSSRTYAQLCHTINSYDSSKSNIAKYAISSITRTKGLESDTCILVLTPSIHKYLMQSGIKNSEKYNKMWNLVYVALTRTKSNFIVAVDKDLFNTTTTVDKVIADLVTLGFSELE</sequence>
<evidence type="ECO:0000313" key="11">
    <source>
        <dbReference type="Proteomes" id="UP000224607"/>
    </source>
</evidence>
<dbReference type="OrthoDB" id="5107704at2"/>
<feature type="binding site" evidence="6">
    <location>
        <begin position="7"/>
        <end position="14"/>
    </location>
    <ligand>
        <name>ATP</name>
        <dbReference type="ChEBI" id="CHEBI:30616"/>
    </ligand>
</feature>
<feature type="domain" description="UvrD-like helicase ATP-binding" evidence="7">
    <location>
        <begin position="1"/>
        <end position="245"/>
    </location>
</feature>
<keyword evidence="11" id="KW-1185">Reference proteome</keyword>
<keyword evidence="2 6" id="KW-0378">Hydrolase</keyword>
<evidence type="ECO:0000256" key="2">
    <source>
        <dbReference type="ARBA" id="ARBA00022801"/>
    </source>
</evidence>
<protein>
    <recommendedName>
        <fullName evidence="5">DNA 3'-5' helicase II</fullName>
    </recommendedName>
</protein>
<keyword evidence="8" id="KW-0269">Exonuclease</keyword>
<dbReference type="InterPro" id="IPR014016">
    <property type="entry name" value="UvrD-like_ATP-bd"/>
</dbReference>
<dbReference type="Gene3D" id="3.40.50.300">
    <property type="entry name" value="P-loop containing nucleotide triphosphate hydrolases"/>
    <property type="match status" value="2"/>
</dbReference>
<dbReference type="PROSITE" id="PS51198">
    <property type="entry name" value="UVRD_HELICASE_ATP_BIND"/>
    <property type="match status" value="1"/>
</dbReference>
<reference evidence="8 11" key="3">
    <citation type="journal article" date="2017" name="Nat. Microbiol.">
        <title>Natural product diversity associated with the nematode symbionts Photorhabdus and Xenorhabdus.</title>
        <authorList>
            <person name="Tobias N.J."/>
            <person name="Wolff H."/>
            <person name="Djahanschiri B."/>
            <person name="Grundmann F."/>
            <person name="Kronenwerth M."/>
            <person name="Shi Y.M."/>
            <person name="Simonyi S."/>
            <person name="Grun P."/>
            <person name="Shapiro-Ilan D."/>
            <person name="Pidot S.J."/>
            <person name="Stinear T.P."/>
            <person name="Ebersberger I."/>
            <person name="Bode H.B."/>
        </authorList>
    </citation>
    <scope>NUCLEOTIDE SEQUENCE [LARGE SCALE GENOMIC DNA]</scope>
    <source>
        <strain evidence="8 11">DSM 17908</strain>
    </source>
</reference>
<dbReference type="RefSeq" id="WP_092512951.1">
    <property type="nucleotide sequence ID" value="NZ_CAWNQB010000005.1"/>
</dbReference>
<dbReference type="Proteomes" id="UP000224607">
    <property type="component" value="Unassembled WGS sequence"/>
</dbReference>